<name>A0ABY4CSG3_9BACL</name>
<evidence type="ECO:0000313" key="2">
    <source>
        <dbReference type="Proteomes" id="UP000830167"/>
    </source>
</evidence>
<gene>
    <name evidence="1" type="ORF">LSG31_00560</name>
</gene>
<evidence type="ECO:0000313" key="1">
    <source>
        <dbReference type="EMBL" id="UOF90810.1"/>
    </source>
</evidence>
<keyword evidence="2" id="KW-1185">Reference proteome</keyword>
<proteinExistence type="predicted"/>
<organism evidence="1 2">
    <name type="scientific">Fodinisporobacter ferrooxydans</name>
    <dbReference type="NCBI Taxonomy" id="2901836"/>
    <lineage>
        <taxon>Bacteria</taxon>
        <taxon>Bacillati</taxon>
        <taxon>Bacillota</taxon>
        <taxon>Bacilli</taxon>
        <taxon>Bacillales</taxon>
        <taxon>Alicyclobacillaceae</taxon>
        <taxon>Fodinisporobacter</taxon>
    </lineage>
</organism>
<dbReference type="RefSeq" id="WP_347437509.1">
    <property type="nucleotide sequence ID" value="NZ_CP089291.1"/>
</dbReference>
<accession>A0ABY4CSG3</accession>
<dbReference type="Proteomes" id="UP000830167">
    <property type="component" value="Chromosome"/>
</dbReference>
<sequence length="67" mass="7673">MLTAREKAVGILGAKKLRELEEARLLVVDALEIETKDAWIAYLEARLKKEGERIDTTGNIRSYQQRT</sequence>
<dbReference type="EMBL" id="CP089291">
    <property type="protein sequence ID" value="UOF90810.1"/>
    <property type="molecule type" value="Genomic_DNA"/>
</dbReference>
<reference evidence="1" key="1">
    <citation type="submission" date="2021-12" db="EMBL/GenBank/DDBJ databases">
        <title>Alicyclobacillaceae gen. nov., sp. nov., isolated from chalcocite enrichment system.</title>
        <authorList>
            <person name="Jiang Z."/>
        </authorList>
    </citation>
    <scope>NUCLEOTIDE SEQUENCE</scope>
    <source>
        <strain evidence="1">MYW30-H2</strain>
    </source>
</reference>
<protein>
    <submittedName>
        <fullName evidence="1">Uncharacterized protein</fullName>
    </submittedName>
</protein>